<dbReference type="EMBL" id="AP025017">
    <property type="protein sequence ID" value="BDA63488.1"/>
    <property type="molecule type" value="Genomic_DNA"/>
</dbReference>
<sequence length="405" mass="43265">MSPTPSAARHSRHHSASPAIPADPADSAGPDAPAGEDARRTGATRAQIRPPAEEQWAAELAALARADARRGAPIPPGWQLSPRSVRAFIVGDGELGISRKFYGDDPLVDRAIVTLLGRQGLMLVGEPGTAKSMLSELLAAAISAASTLTVQGSAGTTEDHIRYSWNYALLIAQGPTPQALVPSPIYQAMEAGRIVRFEEITRCPPEIQDTLVSILSDKQLMVPELGDGYRLAASPGFNVIATANLRDRGVHEMSAALKRRFNFETVRPLTDRAFEAELIARALDAELGQDRPRMSPAVLEILVTTFADLRTGVTASGTPVKRPEAIMSTAEAVNVGVAASMSATYFGDGAVTAADVARQLVGVALKGQEEDAERMRFYLETVVRERASTSREWESFLSAAGELWG</sequence>
<gene>
    <name evidence="3" type="ORF">MANAM107_03220</name>
</gene>
<dbReference type="PANTHER" id="PTHR42759:SF1">
    <property type="entry name" value="MAGNESIUM-CHELATASE SUBUNIT CHLD"/>
    <property type="match status" value="1"/>
</dbReference>
<dbReference type="Gene3D" id="3.40.50.300">
    <property type="entry name" value="P-loop containing nucleotide triphosphate hydrolases"/>
    <property type="match status" value="1"/>
</dbReference>
<dbReference type="RefSeq" id="WP_223910273.1">
    <property type="nucleotide sequence ID" value="NZ_AP025017.1"/>
</dbReference>
<evidence type="ECO:0000256" key="1">
    <source>
        <dbReference type="SAM" id="MobiDB-lite"/>
    </source>
</evidence>
<dbReference type="Pfam" id="PF07728">
    <property type="entry name" value="AAA_5"/>
    <property type="match status" value="1"/>
</dbReference>
<dbReference type="InterPro" id="IPR050764">
    <property type="entry name" value="CbbQ/NirQ/NorQ/GpvN"/>
</dbReference>
<keyword evidence="4" id="KW-1185">Reference proteome</keyword>
<protein>
    <submittedName>
        <fullName evidence="3">MoxR-like ATPase</fullName>
    </submittedName>
</protein>
<accession>A0ABM7UDY1</accession>
<dbReference type="InterPro" id="IPR027417">
    <property type="entry name" value="P-loop_NTPase"/>
</dbReference>
<organism evidence="3 4">
    <name type="scientific">Actinomyces capricornis</name>
    <dbReference type="NCBI Taxonomy" id="2755559"/>
    <lineage>
        <taxon>Bacteria</taxon>
        <taxon>Bacillati</taxon>
        <taxon>Actinomycetota</taxon>
        <taxon>Actinomycetes</taxon>
        <taxon>Actinomycetales</taxon>
        <taxon>Actinomycetaceae</taxon>
        <taxon>Actinomyces</taxon>
    </lineage>
</organism>
<proteinExistence type="predicted"/>
<dbReference type="InterPro" id="IPR003593">
    <property type="entry name" value="AAA+_ATPase"/>
</dbReference>
<feature type="compositionally biased region" description="Low complexity" evidence="1">
    <location>
        <begin position="16"/>
        <end position="35"/>
    </location>
</feature>
<feature type="domain" description="AAA+ ATPase" evidence="2">
    <location>
        <begin position="117"/>
        <end position="271"/>
    </location>
</feature>
<evidence type="ECO:0000313" key="3">
    <source>
        <dbReference type="EMBL" id="BDA63488.1"/>
    </source>
</evidence>
<dbReference type="SMART" id="SM00382">
    <property type="entry name" value="AAA"/>
    <property type="match status" value="1"/>
</dbReference>
<reference evidence="3 4" key="1">
    <citation type="submission" date="2021-08" db="EMBL/GenBank/DDBJ databases">
        <title>Whole genome sequence of novel Actinomyces species strain MAS-1.</title>
        <authorList>
            <person name="Saito M."/>
            <person name="Kuwahara N."/>
            <person name="Takizawa T."/>
            <person name="Gotouda H."/>
            <person name="Ochiai T."/>
        </authorList>
    </citation>
    <scope>NUCLEOTIDE SEQUENCE [LARGE SCALE GENOMIC DNA]</scope>
    <source>
        <strain evidence="3 4">MAS-1</strain>
    </source>
</reference>
<evidence type="ECO:0000259" key="2">
    <source>
        <dbReference type="SMART" id="SM00382"/>
    </source>
</evidence>
<dbReference type="Proteomes" id="UP000824496">
    <property type="component" value="Chromosome"/>
</dbReference>
<feature type="region of interest" description="Disordered" evidence="1">
    <location>
        <begin position="1"/>
        <end position="53"/>
    </location>
</feature>
<dbReference type="InterPro" id="IPR011704">
    <property type="entry name" value="ATPase_dyneun-rel_AAA"/>
</dbReference>
<evidence type="ECO:0000313" key="4">
    <source>
        <dbReference type="Proteomes" id="UP000824496"/>
    </source>
</evidence>
<dbReference type="PANTHER" id="PTHR42759">
    <property type="entry name" value="MOXR FAMILY PROTEIN"/>
    <property type="match status" value="1"/>
</dbReference>
<dbReference type="SUPFAM" id="SSF52540">
    <property type="entry name" value="P-loop containing nucleoside triphosphate hydrolases"/>
    <property type="match status" value="1"/>
</dbReference>
<name>A0ABM7UDY1_9ACTO</name>